<sequence>MWPAAQNTVDAPVKWPQASEPNQTGFSLAFDTDESFYAALGEDPERARRFGGAMSWFTQGDEYSLRHLTDGYPLGALGSGSTVVDLGGSYGETAFAVAWKFPDLHLIVQELPEVVANSKEEEGVDVKFMAHDFFREQPVRGADVYMYRWTFHNWPDKYCVQILRALISALERGARVVVMDSVMPPPSVLPDDMDKNMRAVDLTMLEIENAREQDLEEWKSLFLQADSRFAFQGVKQPPGSYLAILECIWQV</sequence>
<dbReference type="EMBL" id="CAUWAG010000020">
    <property type="protein sequence ID" value="CAJ2513258.1"/>
    <property type="molecule type" value="Genomic_DNA"/>
</dbReference>
<protein>
    <submittedName>
        <fullName evidence="5">Uu.00g013770.m01.CDS01</fullName>
    </submittedName>
</protein>
<dbReference type="PANTHER" id="PTHR43712">
    <property type="entry name" value="PUTATIVE (AFU_ORTHOLOGUE AFUA_4G14580)-RELATED"/>
    <property type="match status" value="1"/>
</dbReference>
<keyword evidence="1" id="KW-0489">Methyltransferase</keyword>
<reference evidence="5" key="1">
    <citation type="submission" date="2023-10" db="EMBL/GenBank/DDBJ databases">
        <authorList>
            <person name="Hackl T."/>
        </authorList>
    </citation>
    <scope>NUCLEOTIDE SEQUENCE</scope>
</reference>
<dbReference type="GO" id="GO:0008171">
    <property type="term" value="F:O-methyltransferase activity"/>
    <property type="evidence" value="ECO:0007669"/>
    <property type="project" value="InterPro"/>
</dbReference>
<accession>A0AAI8VZF6</accession>
<comment type="caution">
    <text evidence="5">The sequence shown here is derived from an EMBL/GenBank/DDBJ whole genome shotgun (WGS) entry which is preliminary data.</text>
</comment>
<dbReference type="PROSITE" id="PS51683">
    <property type="entry name" value="SAM_OMT_II"/>
    <property type="match status" value="1"/>
</dbReference>
<feature type="domain" description="O-methyltransferase C-terminal" evidence="4">
    <location>
        <begin position="80"/>
        <end position="225"/>
    </location>
</feature>
<proteinExistence type="predicted"/>
<dbReference type="SUPFAM" id="SSF53335">
    <property type="entry name" value="S-adenosyl-L-methionine-dependent methyltransferases"/>
    <property type="match status" value="1"/>
</dbReference>
<dbReference type="Pfam" id="PF00891">
    <property type="entry name" value="Methyltransf_2"/>
    <property type="match status" value="1"/>
</dbReference>
<evidence type="ECO:0000256" key="2">
    <source>
        <dbReference type="ARBA" id="ARBA00022679"/>
    </source>
</evidence>
<gene>
    <name evidence="5" type="ORF">KHLLAP_LOCUS13726</name>
</gene>
<dbReference type="InterPro" id="IPR001077">
    <property type="entry name" value="COMT_C"/>
</dbReference>
<dbReference type="Gene3D" id="3.40.50.150">
    <property type="entry name" value="Vaccinia Virus protein VP39"/>
    <property type="match status" value="1"/>
</dbReference>
<dbReference type="AlphaFoldDB" id="A0AAI8VZF6"/>
<evidence type="ECO:0000313" key="6">
    <source>
        <dbReference type="Proteomes" id="UP001295740"/>
    </source>
</evidence>
<keyword evidence="3" id="KW-0949">S-adenosyl-L-methionine</keyword>
<dbReference type="Proteomes" id="UP001295740">
    <property type="component" value="Unassembled WGS sequence"/>
</dbReference>
<evidence type="ECO:0000256" key="3">
    <source>
        <dbReference type="ARBA" id="ARBA00022691"/>
    </source>
</evidence>
<dbReference type="InterPro" id="IPR016461">
    <property type="entry name" value="COMT-like"/>
</dbReference>
<keyword evidence="2" id="KW-0808">Transferase</keyword>
<dbReference type="InterPro" id="IPR029063">
    <property type="entry name" value="SAM-dependent_MTases_sf"/>
</dbReference>
<dbReference type="GO" id="GO:0032259">
    <property type="term" value="P:methylation"/>
    <property type="evidence" value="ECO:0007669"/>
    <property type="project" value="UniProtKB-KW"/>
</dbReference>
<dbReference type="PANTHER" id="PTHR43712:SF12">
    <property type="entry name" value="STERIGMATOCYSTIN 8-O-METHYLTRANSFERASE"/>
    <property type="match status" value="1"/>
</dbReference>
<organism evidence="5 6">
    <name type="scientific">Anthostomella pinea</name>
    <dbReference type="NCBI Taxonomy" id="933095"/>
    <lineage>
        <taxon>Eukaryota</taxon>
        <taxon>Fungi</taxon>
        <taxon>Dikarya</taxon>
        <taxon>Ascomycota</taxon>
        <taxon>Pezizomycotina</taxon>
        <taxon>Sordariomycetes</taxon>
        <taxon>Xylariomycetidae</taxon>
        <taxon>Xylariales</taxon>
        <taxon>Xylariaceae</taxon>
        <taxon>Anthostomella</taxon>
    </lineage>
</organism>
<name>A0AAI8VZF6_9PEZI</name>
<keyword evidence="6" id="KW-1185">Reference proteome</keyword>
<evidence type="ECO:0000259" key="4">
    <source>
        <dbReference type="Pfam" id="PF00891"/>
    </source>
</evidence>
<evidence type="ECO:0000313" key="5">
    <source>
        <dbReference type="EMBL" id="CAJ2513258.1"/>
    </source>
</evidence>
<evidence type="ECO:0000256" key="1">
    <source>
        <dbReference type="ARBA" id="ARBA00022603"/>
    </source>
</evidence>